<evidence type="ECO:0000313" key="6">
    <source>
        <dbReference type="Proteomes" id="UP000198825"/>
    </source>
</evidence>
<dbReference type="OrthoDB" id="9796817at2"/>
<dbReference type="Pfam" id="PF00496">
    <property type="entry name" value="SBP_bac_5"/>
    <property type="match status" value="1"/>
</dbReference>
<dbReference type="InterPro" id="IPR030678">
    <property type="entry name" value="Peptide/Ni-bd"/>
</dbReference>
<dbReference type="PIRSF" id="PIRSF002741">
    <property type="entry name" value="MppA"/>
    <property type="match status" value="1"/>
</dbReference>
<feature type="domain" description="Solute-binding protein family 5" evidence="4">
    <location>
        <begin position="119"/>
        <end position="478"/>
    </location>
</feature>
<dbReference type="GO" id="GO:0015833">
    <property type="term" value="P:peptide transport"/>
    <property type="evidence" value="ECO:0007669"/>
    <property type="project" value="TreeGrafter"/>
</dbReference>
<dbReference type="Gene3D" id="3.40.190.10">
    <property type="entry name" value="Periplasmic binding protein-like II"/>
    <property type="match status" value="1"/>
</dbReference>
<dbReference type="GO" id="GO:0043190">
    <property type="term" value="C:ATP-binding cassette (ABC) transporter complex"/>
    <property type="evidence" value="ECO:0007669"/>
    <property type="project" value="InterPro"/>
</dbReference>
<dbReference type="RefSeq" id="WP_091074388.1">
    <property type="nucleotide sequence ID" value="NZ_LT629799.1"/>
</dbReference>
<dbReference type="InterPro" id="IPR006311">
    <property type="entry name" value="TAT_signal"/>
</dbReference>
<name>A0A1H2MIG5_9ACTN</name>
<dbReference type="InterPro" id="IPR039424">
    <property type="entry name" value="SBP_5"/>
</dbReference>
<gene>
    <name evidence="5" type="ORF">SAMN04488544_2132</name>
</gene>
<evidence type="ECO:0000259" key="4">
    <source>
        <dbReference type="Pfam" id="PF00496"/>
    </source>
</evidence>
<dbReference type="GO" id="GO:1904680">
    <property type="term" value="F:peptide transmembrane transporter activity"/>
    <property type="evidence" value="ECO:0007669"/>
    <property type="project" value="TreeGrafter"/>
</dbReference>
<dbReference type="Gene3D" id="3.10.105.10">
    <property type="entry name" value="Dipeptide-binding Protein, Domain 3"/>
    <property type="match status" value="1"/>
</dbReference>
<dbReference type="PROSITE" id="PS51318">
    <property type="entry name" value="TAT"/>
    <property type="match status" value="1"/>
</dbReference>
<keyword evidence="2" id="KW-0813">Transport</keyword>
<reference evidence="6" key="1">
    <citation type="submission" date="2016-10" db="EMBL/GenBank/DDBJ databases">
        <authorList>
            <person name="Varghese N."/>
            <person name="Submissions S."/>
        </authorList>
    </citation>
    <scope>NUCLEOTIDE SEQUENCE [LARGE SCALE GENOMIC DNA]</scope>
    <source>
        <strain evidence="6">DSM 21743</strain>
    </source>
</reference>
<evidence type="ECO:0000256" key="1">
    <source>
        <dbReference type="ARBA" id="ARBA00005695"/>
    </source>
</evidence>
<comment type="similarity">
    <text evidence="1">Belongs to the bacterial solute-binding protein 5 family.</text>
</comment>
<protein>
    <submittedName>
        <fullName evidence="5">Peptide/nickel transport system substrate-binding protein</fullName>
    </submittedName>
</protein>
<keyword evidence="6" id="KW-1185">Reference proteome</keyword>
<keyword evidence="3" id="KW-0732">Signal</keyword>
<dbReference type="PANTHER" id="PTHR30290">
    <property type="entry name" value="PERIPLASMIC BINDING COMPONENT OF ABC TRANSPORTER"/>
    <property type="match status" value="1"/>
</dbReference>
<organism evidence="5 6">
    <name type="scientific">Microlunatus sagamiharensis</name>
    <dbReference type="NCBI Taxonomy" id="546874"/>
    <lineage>
        <taxon>Bacteria</taxon>
        <taxon>Bacillati</taxon>
        <taxon>Actinomycetota</taxon>
        <taxon>Actinomycetes</taxon>
        <taxon>Propionibacteriales</taxon>
        <taxon>Propionibacteriaceae</taxon>
        <taxon>Microlunatus</taxon>
    </lineage>
</organism>
<evidence type="ECO:0000313" key="5">
    <source>
        <dbReference type="EMBL" id="SDU92969.1"/>
    </source>
</evidence>
<sequence length="574" mass="60195">MQVPPKDPQTAPGTDRASALVPSGHRLALSRRSLLGLAAAMGGGLAVGPLLTACSSDADPASSAPGAATQTGGTLTVGIASTPDTLDPGATGLALTLLISMAVFDPLVWWLPTADGKGEFVPGLAKSYEVSDDASVYTFVLRDDVVFHDGTKFDAKAVKATYDHVVDPATKSKSGLGALGPYKQTKIIDDHTVEISFKEPNAGFLHQQAAGNFGIASPAALEKYGPTGFGNNPVGSGPFKFDSYATGDRLTLVKNPDYAWGPAVLGSGPAKLDQLVFRIVADDSGRYNALQSGQLQVAMNLPPTSISAAQKTQKYTQLTIPAIGTPSGMPINVTKPPTDDPLVRQAIMYAVDQEKLVTAVQFGVNKAAHNVLTPITPGYSQAASATYAYDPVKAGQLLDQAGWAMGPDKVRTKDGKKLELTIILFSGGGFELPTQFVVSQLAAVGFAASTTVQPFTAAQVAYNAGEHNLGSFGYYGADPYLLNIWVNSAAIESGFNWSHYDNPEVDRTIAKANATADESARNALYEQVGQTLMTDAIYLPLWDVNGAFTTPTDVQGLHPTFNGYITFHSATAGS</sequence>
<accession>A0A1H2MIG5</accession>
<evidence type="ECO:0000256" key="3">
    <source>
        <dbReference type="ARBA" id="ARBA00022729"/>
    </source>
</evidence>
<dbReference type="STRING" id="546874.SAMN04488544_2132"/>
<dbReference type="CDD" id="cd08492">
    <property type="entry name" value="PBP2_NikA_DppA_OppA_like_15"/>
    <property type="match status" value="1"/>
</dbReference>
<dbReference type="SUPFAM" id="SSF53850">
    <property type="entry name" value="Periplasmic binding protein-like II"/>
    <property type="match status" value="1"/>
</dbReference>
<dbReference type="AlphaFoldDB" id="A0A1H2MIG5"/>
<dbReference type="PANTHER" id="PTHR30290:SF9">
    <property type="entry name" value="OLIGOPEPTIDE-BINDING PROTEIN APPA"/>
    <property type="match status" value="1"/>
</dbReference>
<dbReference type="GO" id="GO:0042597">
    <property type="term" value="C:periplasmic space"/>
    <property type="evidence" value="ECO:0007669"/>
    <property type="project" value="UniProtKB-ARBA"/>
</dbReference>
<dbReference type="Proteomes" id="UP000198825">
    <property type="component" value="Chromosome I"/>
</dbReference>
<evidence type="ECO:0000256" key="2">
    <source>
        <dbReference type="ARBA" id="ARBA00022448"/>
    </source>
</evidence>
<proteinExistence type="inferred from homology"/>
<dbReference type="InterPro" id="IPR000914">
    <property type="entry name" value="SBP_5_dom"/>
</dbReference>
<dbReference type="EMBL" id="LT629799">
    <property type="protein sequence ID" value="SDU92969.1"/>
    <property type="molecule type" value="Genomic_DNA"/>
</dbReference>